<name>A0A1I7T610_9PELO</name>
<keyword evidence="4 5" id="KW-0539">Nucleus</keyword>
<evidence type="ECO:0000256" key="3">
    <source>
        <dbReference type="ARBA" id="ARBA00023163"/>
    </source>
</evidence>
<feature type="region of interest" description="Disordered" evidence="6">
    <location>
        <begin position="149"/>
        <end position="171"/>
    </location>
</feature>
<keyword evidence="8" id="KW-1185">Reference proteome</keyword>
<organism evidence="8 9">
    <name type="scientific">Caenorhabditis tropicalis</name>
    <dbReference type="NCBI Taxonomy" id="1561998"/>
    <lineage>
        <taxon>Eukaryota</taxon>
        <taxon>Metazoa</taxon>
        <taxon>Ecdysozoa</taxon>
        <taxon>Nematoda</taxon>
        <taxon>Chromadorea</taxon>
        <taxon>Rhabditida</taxon>
        <taxon>Rhabditina</taxon>
        <taxon>Rhabditomorpha</taxon>
        <taxon>Rhabditoidea</taxon>
        <taxon>Rhabditidae</taxon>
        <taxon>Peloderinae</taxon>
        <taxon>Caenorhabditis</taxon>
    </lineage>
</organism>
<dbReference type="GO" id="GO:0005634">
    <property type="term" value="C:nucleus"/>
    <property type="evidence" value="ECO:0007669"/>
    <property type="project" value="UniProtKB-SubCell"/>
</dbReference>
<evidence type="ECO:0000256" key="2">
    <source>
        <dbReference type="ARBA" id="ARBA00023125"/>
    </source>
</evidence>
<feature type="domain" description="T-box" evidence="7">
    <location>
        <begin position="8"/>
        <end position="178"/>
    </location>
</feature>
<dbReference type="PROSITE" id="PS50252">
    <property type="entry name" value="TBOX_3"/>
    <property type="match status" value="1"/>
</dbReference>
<dbReference type="InterPro" id="IPR046360">
    <property type="entry name" value="T-box_DNA-bd"/>
</dbReference>
<evidence type="ECO:0000313" key="9">
    <source>
        <dbReference type="WBParaSite" id="Csp11.Scaffold517.g2742.t1"/>
    </source>
</evidence>
<dbReference type="InterPro" id="IPR036960">
    <property type="entry name" value="T-box_sf"/>
</dbReference>
<accession>A0A1I7T610</accession>
<comment type="caution">
    <text evidence="5">Lacks conserved residue(s) required for the propagation of feature annotation.</text>
</comment>
<dbReference type="Gene3D" id="2.60.40.820">
    <property type="entry name" value="Transcription factor, T-box"/>
    <property type="match status" value="1"/>
</dbReference>
<evidence type="ECO:0000256" key="1">
    <source>
        <dbReference type="ARBA" id="ARBA00023015"/>
    </source>
</evidence>
<protein>
    <submittedName>
        <fullName evidence="9">T-box domain-containing protein</fullName>
    </submittedName>
</protein>
<dbReference type="Proteomes" id="UP000095282">
    <property type="component" value="Unplaced"/>
</dbReference>
<dbReference type="SMART" id="SM00425">
    <property type="entry name" value="TBOX"/>
    <property type="match status" value="1"/>
</dbReference>
<keyword evidence="3" id="KW-0804">Transcription</keyword>
<proteinExistence type="predicted"/>
<sequence>MTAIQVIVANPSDWVPTTNVVEVTVSNRRARPSSKFEYNVHGLSEETHYRVFLKLETTDAFKHKFYKERNSWCPHSVATQKGPLFEEHQAGLQTGEYWNKQVVQFKNLFISTRAHKSGAMVIESLRRYRASISIQDEYGQVIEFSDPSQEFVTRSPNPTKRSAKKDEETEPVMKKARTCEVVVARDVQHMQQFDNTGGYYDWQYDCRPEAHQIAEESKENAQPTEWIKQALPKLSQDQKELTVPDKKISPLAFFSS</sequence>
<dbReference type="WBParaSite" id="Csp11.Scaffold517.g2742.t1">
    <property type="protein sequence ID" value="Csp11.Scaffold517.g2742.t1"/>
    <property type="gene ID" value="Csp11.Scaffold517.g2742"/>
</dbReference>
<dbReference type="InterPro" id="IPR008967">
    <property type="entry name" value="p53-like_TF_DNA-bd_sf"/>
</dbReference>
<reference evidence="9" key="1">
    <citation type="submission" date="2016-11" db="UniProtKB">
        <authorList>
            <consortium name="WormBaseParasite"/>
        </authorList>
    </citation>
    <scope>IDENTIFICATION</scope>
</reference>
<feature type="compositionally biased region" description="Polar residues" evidence="6">
    <location>
        <begin position="149"/>
        <end position="160"/>
    </location>
</feature>
<evidence type="ECO:0000256" key="4">
    <source>
        <dbReference type="ARBA" id="ARBA00023242"/>
    </source>
</evidence>
<dbReference type="SUPFAM" id="SSF49417">
    <property type="entry name" value="p53-like transcription factors"/>
    <property type="match status" value="1"/>
</dbReference>
<evidence type="ECO:0000259" key="7">
    <source>
        <dbReference type="PROSITE" id="PS50252"/>
    </source>
</evidence>
<evidence type="ECO:0000256" key="6">
    <source>
        <dbReference type="SAM" id="MobiDB-lite"/>
    </source>
</evidence>
<dbReference type="GO" id="GO:0045893">
    <property type="term" value="P:positive regulation of DNA-templated transcription"/>
    <property type="evidence" value="ECO:0007669"/>
    <property type="project" value="InterPro"/>
</dbReference>
<comment type="subcellular location">
    <subcellularLocation>
        <location evidence="5">Nucleus</location>
    </subcellularLocation>
</comment>
<dbReference type="AlphaFoldDB" id="A0A1I7T610"/>
<dbReference type="STRING" id="1561998.A0A1I7T610"/>
<dbReference type="Pfam" id="PF00907">
    <property type="entry name" value="T-box"/>
    <property type="match status" value="1"/>
</dbReference>
<evidence type="ECO:0000256" key="5">
    <source>
        <dbReference type="PROSITE-ProRule" id="PRU00201"/>
    </source>
</evidence>
<dbReference type="eggNOG" id="ENOG502RH38">
    <property type="taxonomic scope" value="Eukaryota"/>
</dbReference>
<dbReference type="GO" id="GO:0003700">
    <property type="term" value="F:DNA-binding transcription factor activity"/>
    <property type="evidence" value="ECO:0007669"/>
    <property type="project" value="InterPro"/>
</dbReference>
<evidence type="ECO:0000313" key="8">
    <source>
        <dbReference type="Proteomes" id="UP000095282"/>
    </source>
</evidence>
<keyword evidence="2 5" id="KW-0238">DNA-binding</keyword>
<dbReference type="GO" id="GO:0003677">
    <property type="term" value="F:DNA binding"/>
    <property type="evidence" value="ECO:0007669"/>
    <property type="project" value="UniProtKB-UniRule"/>
</dbReference>
<keyword evidence="1" id="KW-0805">Transcription regulation</keyword>